<protein>
    <submittedName>
        <fullName evidence="1">Type I-C CRISPR-associated protein Cas7/Csd2</fullName>
    </submittedName>
</protein>
<evidence type="ECO:0000313" key="1">
    <source>
        <dbReference type="EMBL" id="MZP30795.1"/>
    </source>
</evidence>
<evidence type="ECO:0000313" key="2">
    <source>
        <dbReference type="Proteomes" id="UP000463470"/>
    </source>
</evidence>
<dbReference type="GO" id="GO:0043571">
    <property type="term" value="P:maintenance of CRISPR repeat elements"/>
    <property type="evidence" value="ECO:0007669"/>
    <property type="project" value="InterPro"/>
</dbReference>
<dbReference type="RefSeq" id="WP_161259318.1">
    <property type="nucleotide sequence ID" value="NZ_WXEY01000019.1"/>
</dbReference>
<organism evidence="1 2">
    <name type="scientific">Heliomicrobium undosum</name>
    <dbReference type="NCBI Taxonomy" id="121734"/>
    <lineage>
        <taxon>Bacteria</taxon>
        <taxon>Bacillati</taxon>
        <taxon>Bacillota</taxon>
        <taxon>Clostridia</taxon>
        <taxon>Eubacteriales</taxon>
        <taxon>Heliobacteriaceae</taxon>
        <taxon>Heliomicrobium</taxon>
    </lineage>
</organism>
<dbReference type="OrthoDB" id="9776792at2"/>
<dbReference type="EMBL" id="WXEY01000019">
    <property type="protein sequence ID" value="MZP30795.1"/>
    <property type="molecule type" value="Genomic_DNA"/>
</dbReference>
<dbReference type="NCBIfam" id="TIGR02589">
    <property type="entry name" value="cas_Csd2"/>
    <property type="match status" value="1"/>
</dbReference>
<dbReference type="AlphaFoldDB" id="A0A845L6Y1"/>
<dbReference type="InterPro" id="IPR006482">
    <property type="entry name" value="Cas7_Csh2/Csh2"/>
</dbReference>
<dbReference type="Pfam" id="PF05107">
    <property type="entry name" value="Cas_Cas7"/>
    <property type="match status" value="1"/>
</dbReference>
<dbReference type="InterPro" id="IPR013418">
    <property type="entry name" value="CRISPR-assoc_prot_Cas7/Csd2"/>
</dbReference>
<dbReference type="CDD" id="cd09689">
    <property type="entry name" value="Cas7_I-C"/>
    <property type="match status" value="1"/>
</dbReference>
<name>A0A845L6Y1_9FIRM</name>
<proteinExistence type="predicted"/>
<accession>A0A845L6Y1</accession>
<gene>
    <name evidence="1" type="primary">cas7c</name>
    <name evidence="1" type="ORF">GTO91_13840</name>
</gene>
<comment type="caution">
    <text evidence="1">The sequence shown here is derived from an EMBL/GenBank/DDBJ whole genome shotgun (WGS) entry which is preliminary data.</text>
</comment>
<reference evidence="1 2" key="1">
    <citation type="submission" date="2020-01" db="EMBL/GenBank/DDBJ databases">
        <title>Whole-genome sequence of Heliobacterium undosum DSM 13378.</title>
        <authorList>
            <person name="Kyndt J.A."/>
            <person name="Meyer T.E."/>
        </authorList>
    </citation>
    <scope>NUCLEOTIDE SEQUENCE [LARGE SCALE GENOMIC DNA]</scope>
    <source>
        <strain evidence="1 2">DSM 13378</strain>
    </source>
</reference>
<dbReference type="NCBIfam" id="TIGR01595">
    <property type="entry name" value="cas_CT1132"/>
    <property type="match status" value="1"/>
</dbReference>
<keyword evidence="2" id="KW-1185">Reference proteome</keyword>
<dbReference type="Proteomes" id="UP000463470">
    <property type="component" value="Unassembled WGS sequence"/>
</dbReference>
<sequence>MTEPICNRYEFVLFFEVENGNPNGDPDAGNLPRIDPETGLGIVSDVCLKRKIRNYVEIAKAGQPNYNIYVREGAVLNKQHLTAYEALGIKSESKKLPKDQEQAKKLTGYMCANFFDIRTFGAVMTTEVNCGQVRGPVQIAFSRSIDPIVQQEVTITRMAVTNANDAEKERAMGRKHIVPYALYRAEGYISSHLAEKTGFSDEDLALLWQALMEMFEHDHSAARGKMSSRKLYVFQHETALGNAPAHKLFDCVRAERIDKARPARAFADYHIELHQDKLPGNVKVLELL</sequence>